<evidence type="ECO:0000259" key="1">
    <source>
        <dbReference type="Pfam" id="PF05709"/>
    </source>
</evidence>
<dbReference type="EMBL" id="BK015187">
    <property type="protein sequence ID" value="DAD94969.1"/>
    <property type="molecule type" value="Genomic_DNA"/>
</dbReference>
<protein>
    <submittedName>
        <fullName evidence="2">Receptor binding protein</fullName>
    </submittedName>
</protein>
<dbReference type="Gene3D" id="2.60.120.860">
    <property type="match status" value="1"/>
</dbReference>
<dbReference type="Pfam" id="PF05709">
    <property type="entry name" value="Sipho_tail"/>
    <property type="match status" value="1"/>
</dbReference>
<proteinExistence type="predicted"/>
<feature type="domain" description="Siphovirus-type tail component RIFT-related" evidence="1">
    <location>
        <begin position="50"/>
        <end position="133"/>
    </location>
</feature>
<accession>A0A8S5NJT8</accession>
<keyword evidence="2" id="KW-0675">Receptor</keyword>
<reference evidence="2" key="1">
    <citation type="journal article" date="2021" name="Proc. Natl. Acad. Sci. U.S.A.">
        <title>A Catalog of Tens of Thousands of Viruses from Human Metagenomes Reveals Hidden Associations with Chronic Diseases.</title>
        <authorList>
            <person name="Tisza M.J."/>
            <person name="Buck C.B."/>
        </authorList>
    </citation>
    <scope>NUCLEOTIDE SEQUENCE</scope>
    <source>
        <strain evidence="2">Ct3Md4</strain>
    </source>
</reference>
<dbReference type="Gene3D" id="2.40.30.200">
    <property type="match status" value="1"/>
</dbReference>
<dbReference type="InterPro" id="IPR006520">
    <property type="entry name" value="Dit_BPSPP_N"/>
</dbReference>
<dbReference type="InterPro" id="IPR008841">
    <property type="entry name" value="Siphovirus-type_tail_N"/>
</dbReference>
<dbReference type="NCBIfam" id="TIGR01633">
    <property type="entry name" value="phi3626_gp14_N"/>
    <property type="match status" value="1"/>
</dbReference>
<evidence type="ECO:0000313" key="2">
    <source>
        <dbReference type="EMBL" id="DAD94969.1"/>
    </source>
</evidence>
<sequence>MYDYASLKRTESTVLQRAPVDNMRINGTPIEDIIQGYRQLTVKGRSLLNREISTTRVPGRRGVWVDSVNDSEREIEVKYQLTTVTSQVMRTSFRELNRILREVGPSGYLEVTFDDEPDFTYYAIFKEADEVEEDRLSVISSFVLLVPDGYKKRVPERSNDIVYLTYAKKVIPEKIVAVTSTAATEFEIINGQTKLSFKGSYAANKEIVIKFGTEEVTATYDGRNILSELQRFSPLEQFYVKDGDRLTGKNVTIREVQWRDESL</sequence>
<name>A0A8S5NJT8_9CAUD</name>
<organism evidence="2">
    <name type="scientific">Siphoviridae sp. ct3Md4</name>
    <dbReference type="NCBI Taxonomy" id="2826282"/>
    <lineage>
        <taxon>Viruses</taxon>
        <taxon>Duplodnaviria</taxon>
        <taxon>Heunggongvirae</taxon>
        <taxon>Uroviricota</taxon>
        <taxon>Caudoviricetes</taxon>
    </lineage>
</organism>